<dbReference type="Proteomes" id="UP000177622">
    <property type="component" value="Unassembled WGS sequence"/>
</dbReference>
<comment type="caution">
    <text evidence="1">The sequence shown here is derived from an EMBL/GenBank/DDBJ whole genome shotgun (WGS) entry which is preliminary data.</text>
</comment>
<dbReference type="STRING" id="1835702.A0A1F5LFF5"/>
<protein>
    <recommendedName>
        <fullName evidence="3">F-box domain-containing protein</fullName>
    </recommendedName>
</protein>
<dbReference type="SUPFAM" id="SSF81383">
    <property type="entry name" value="F-box domain"/>
    <property type="match status" value="1"/>
</dbReference>
<evidence type="ECO:0008006" key="3">
    <source>
        <dbReference type="Google" id="ProtNLM"/>
    </source>
</evidence>
<organism evidence="1 2">
    <name type="scientific">Penicillium arizonense</name>
    <dbReference type="NCBI Taxonomy" id="1835702"/>
    <lineage>
        <taxon>Eukaryota</taxon>
        <taxon>Fungi</taxon>
        <taxon>Dikarya</taxon>
        <taxon>Ascomycota</taxon>
        <taxon>Pezizomycotina</taxon>
        <taxon>Eurotiomycetes</taxon>
        <taxon>Eurotiomycetidae</taxon>
        <taxon>Eurotiales</taxon>
        <taxon>Aspergillaceae</taxon>
        <taxon>Penicillium</taxon>
    </lineage>
</organism>
<dbReference type="InterPro" id="IPR036047">
    <property type="entry name" value="F-box-like_dom_sf"/>
</dbReference>
<dbReference type="OrthoDB" id="2522477at2759"/>
<dbReference type="CDD" id="cd09917">
    <property type="entry name" value="F-box_SF"/>
    <property type="match status" value="1"/>
</dbReference>
<name>A0A1F5LFF5_PENAI</name>
<reference evidence="1 2" key="1">
    <citation type="journal article" date="2016" name="Sci. Rep.">
        <title>Penicillium arizonense, a new, genome sequenced fungal species, reveals a high chemical diversity in secreted metabolites.</title>
        <authorList>
            <person name="Grijseels S."/>
            <person name="Nielsen J.C."/>
            <person name="Randelovic M."/>
            <person name="Nielsen J."/>
            <person name="Nielsen K.F."/>
            <person name="Workman M."/>
            <person name="Frisvad J.C."/>
        </authorList>
    </citation>
    <scope>NUCLEOTIDE SEQUENCE [LARGE SCALE GENOMIC DNA]</scope>
    <source>
        <strain evidence="1 2">CBS 141311</strain>
    </source>
</reference>
<accession>A0A1F5LFF5</accession>
<evidence type="ECO:0000313" key="1">
    <source>
        <dbReference type="EMBL" id="OGE51681.1"/>
    </source>
</evidence>
<sequence>MINEMPMILALPYELLVSLVEYLDGPSRAALARTCHALNFLTTPHLYESADIQLGKSNEFVRTVETKYADLVRHVTVAVQHWDVDISPCRVVPCLEKLENMQSLTLVGGYWMWDTEDENWDTLEGYLWDYLEKASLKQPVESRVSTNLRSLTLDRSERNGQAAFIHYSHIFIIPQLHNLTLRGFMLEEEDGEIDLQYERQTELQSLRIENSFVNFPALKKALRAPRALRFLSISHAERFWHHELKNAEYNRATVAEFVEALFLHRDTLEEIQVKVDHIYDNHDNYDMECNSTINAPSFHKHAAQFPVLKRWIGCDRTTLAEYLGSGEFSSSDSSDEDGE</sequence>
<gene>
    <name evidence="1" type="ORF">PENARI_c012G11696</name>
</gene>
<dbReference type="RefSeq" id="XP_022487125.1">
    <property type="nucleotide sequence ID" value="XM_022633062.1"/>
</dbReference>
<dbReference type="EMBL" id="LXJU01000012">
    <property type="protein sequence ID" value="OGE51681.1"/>
    <property type="molecule type" value="Genomic_DNA"/>
</dbReference>
<evidence type="ECO:0000313" key="2">
    <source>
        <dbReference type="Proteomes" id="UP000177622"/>
    </source>
</evidence>
<proteinExistence type="predicted"/>
<dbReference type="AlphaFoldDB" id="A0A1F5LFF5"/>
<dbReference type="GeneID" id="34577796"/>
<keyword evidence="2" id="KW-1185">Reference proteome</keyword>